<sequence length="68" mass="7513">MCLSYAQVAAGYVDVHPGPFSTPKAYAFNEEDVKRGQMEILYWTLTVKNAYISSISNNEGGKLEPQAL</sequence>
<accession>A0A3P8DZU4</accession>
<name>A0A3P8DZU4_HELPZ</name>
<dbReference type="AlphaFoldDB" id="A0A3P8DZU4"/>
<proteinExistence type="predicted"/>
<evidence type="ECO:0000313" key="1">
    <source>
        <dbReference type="EMBL" id="VDP57337.1"/>
    </source>
</evidence>
<reference evidence="1" key="1">
    <citation type="submission" date="2018-11" db="EMBL/GenBank/DDBJ databases">
        <authorList>
            <consortium name="Pathogen Informatics"/>
        </authorList>
    </citation>
    <scope>NUCLEOTIDE SEQUENCE [LARGE SCALE GENOMIC DNA]</scope>
</reference>
<dbReference type="EMBL" id="UZAH01039868">
    <property type="protein sequence ID" value="VDP57337.1"/>
    <property type="molecule type" value="Genomic_DNA"/>
</dbReference>
<gene>
    <name evidence="1" type="ORF">HPBE_LOCUS26386</name>
</gene>
<protein>
    <submittedName>
        <fullName evidence="1">Uncharacterized protein</fullName>
    </submittedName>
</protein>
<organism evidence="1">
    <name type="scientific">Heligmosomoides polygyrus</name>
    <name type="common">Parasitic roundworm</name>
    <dbReference type="NCBI Taxonomy" id="6339"/>
    <lineage>
        <taxon>Eukaryota</taxon>
        <taxon>Metazoa</taxon>
        <taxon>Ecdysozoa</taxon>
        <taxon>Nematoda</taxon>
        <taxon>Chromadorea</taxon>
        <taxon>Rhabditida</taxon>
        <taxon>Rhabditina</taxon>
        <taxon>Rhabditomorpha</taxon>
        <taxon>Strongyloidea</taxon>
        <taxon>Heligmosomidae</taxon>
        <taxon>Heligmosomoides</taxon>
    </lineage>
</organism>